<gene>
    <name evidence="3" type="primary">Contig17512.g18634</name>
    <name evidence="3" type="ORF">STYLEM_18678</name>
</gene>
<dbReference type="InParanoid" id="A0A078B4T7"/>
<proteinExistence type="predicted"/>
<reference evidence="3 4" key="1">
    <citation type="submission" date="2014-06" db="EMBL/GenBank/DDBJ databases">
        <authorList>
            <person name="Swart Estienne"/>
        </authorList>
    </citation>
    <scope>NUCLEOTIDE SEQUENCE [LARGE SCALE GENOMIC DNA]</scope>
    <source>
        <strain evidence="3 4">130c</strain>
    </source>
</reference>
<dbReference type="OMA" id="THYATES"/>
<protein>
    <recommendedName>
        <fullName evidence="5">GAF domain-containing protein</fullName>
    </recommendedName>
</protein>
<dbReference type="Gene3D" id="3.30.450.40">
    <property type="match status" value="1"/>
</dbReference>
<feature type="compositionally biased region" description="Basic residues" evidence="2">
    <location>
        <begin position="390"/>
        <end position="406"/>
    </location>
</feature>
<feature type="region of interest" description="Disordered" evidence="2">
    <location>
        <begin position="366"/>
        <end position="423"/>
    </location>
</feature>
<feature type="compositionally biased region" description="Polar residues" evidence="2">
    <location>
        <begin position="196"/>
        <end position="206"/>
    </location>
</feature>
<evidence type="ECO:0008006" key="5">
    <source>
        <dbReference type="Google" id="ProtNLM"/>
    </source>
</evidence>
<sequence length="1035" mass="120494">MKKRKVKLKNEKQYYNQYKNSVGGGSNNGQRNLVNSKSEISLFQETPQKHRTESKQKSFRIKRSTSKIIEKIEDEDITDSVIIAQTKQFTPENANQEFSTLKQFDDTFSQSNQFSESQDRRTKTAGMDVQFSNIGRAKINIEPIKQNSLSLKSQNQLSKSNTNFTQSHKNSNNNINNTLQTSQWTQSNHHDRKLKSSQGSIHQGQNWNVTQTSTLFGKEQILLKNSNLNGTAVRFWNGMLFNPGQVVNQDQNKNVLLPQFYHGPKYKKLQQETSDSVKMQYFLKKEIEEYKNNQKPVKHSPKDLMIKMLIDEVDKQHLRINFLEKKVREQRAKILKLEDALFQRSHRLLLRCTSSSIKNRDYLYEDDQEKQQVSSRSRISSAKPQYKSGRSSKLRGYSKKSNKNKSKSILGNEQDLNDSDPDIERSQTLNIQRSQSQELQVSRHLNMNNDNNGQDQELLEILNNKNDLLLNGDLLDAQIELVQEDELKLTDMQKTQNQNNQSLIMKQSIILKYQDQDMSKLMINKDGLLNEICGRGQSKQQIEINVNALINDLEKSVYNLKQLSRMVNYQQTIQLKSDKSLNFFRILEEFQRKAEQIINCEKVLFLMLDVPTQELIQFTRDNVIKIKWEELFQFDINALKDQITKIGHVDVSQVINHDQFKFRLQIPTSHKIESIIINRFQVLGKQGIALAINSQTFKTIEDGEQIPEFNLNDNEILNILSATCLRMLNRERDFDLKNRMIKAYKGLFKIGINLNSRSNYASLLYEAERRLSEIMGTDNTTILIIDHDEEIFIKLNYESLKNIESSDQINFNQVQTYNLHSTLQLVNQNNQPNTERHTDGHLAYVPMRGLAQISIQNKKTLVVTEPQIYPQYDSNIDILYQDGQVKPIICVPIMNQEDDQRVEGCIEVEFKMKHYLSSNPLLGGSFGEFKLDLVTREILEIFSNQVRISIERLNTLRKYQNRKSRGLGANLNHTYAANRSPSPFGRFDNNYRETEEQTVKIANENKIEDHFQEDLQYNVFDRESERGLGEDHYQD</sequence>
<organism evidence="3 4">
    <name type="scientific">Stylonychia lemnae</name>
    <name type="common">Ciliate</name>
    <dbReference type="NCBI Taxonomy" id="5949"/>
    <lineage>
        <taxon>Eukaryota</taxon>
        <taxon>Sar</taxon>
        <taxon>Alveolata</taxon>
        <taxon>Ciliophora</taxon>
        <taxon>Intramacronucleata</taxon>
        <taxon>Spirotrichea</taxon>
        <taxon>Stichotrichia</taxon>
        <taxon>Sporadotrichida</taxon>
        <taxon>Oxytrichidae</taxon>
        <taxon>Stylonychinae</taxon>
        <taxon>Stylonychia</taxon>
    </lineage>
</organism>
<evidence type="ECO:0000256" key="1">
    <source>
        <dbReference type="SAM" id="Coils"/>
    </source>
</evidence>
<feature type="coiled-coil region" evidence="1">
    <location>
        <begin position="306"/>
        <end position="340"/>
    </location>
</feature>
<evidence type="ECO:0000256" key="2">
    <source>
        <dbReference type="SAM" id="MobiDB-lite"/>
    </source>
</evidence>
<dbReference type="Proteomes" id="UP000039865">
    <property type="component" value="Unassembled WGS sequence"/>
</dbReference>
<feature type="compositionally biased region" description="Polar residues" evidence="2">
    <location>
        <begin position="371"/>
        <end position="389"/>
    </location>
</feature>
<feature type="region of interest" description="Disordered" evidence="2">
    <location>
        <begin position="151"/>
        <end position="206"/>
    </location>
</feature>
<keyword evidence="1" id="KW-0175">Coiled coil</keyword>
<dbReference type="EMBL" id="CCKQ01017646">
    <property type="protein sequence ID" value="CDW89545.1"/>
    <property type="molecule type" value="Genomic_DNA"/>
</dbReference>
<evidence type="ECO:0000313" key="3">
    <source>
        <dbReference type="EMBL" id="CDW89545.1"/>
    </source>
</evidence>
<evidence type="ECO:0000313" key="4">
    <source>
        <dbReference type="Proteomes" id="UP000039865"/>
    </source>
</evidence>
<accession>A0A078B4T7</accession>
<dbReference type="InterPro" id="IPR029016">
    <property type="entry name" value="GAF-like_dom_sf"/>
</dbReference>
<dbReference type="AlphaFoldDB" id="A0A078B4T7"/>
<dbReference type="SUPFAM" id="SSF55781">
    <property type="entry name" value="GAF domain-like"/>
    <property type="match status" value="1"/>
</dbReference>
<name>A0A078B4T7_STYLE</name>
<keyword evidence="4" id="KW-1185">Reference proteome</keyword>
<feature type="compositionally biased region" description="Low complexity" evidence="2">
    <location>
        <begin position="151"/>
        <end position="183"/>
    </location>
</feature>